<keyword evidence="6" id="KW-1185">Reference proteome</keyword>
<dbReference type="EMBL" id="CP147247">
    <property type="protein sequence ID" value="WYJ90769.1"/>
    <property type="molecule type" value="Genomic_DNA"/>
</dbReference>
<dbReference type="PANTHER" id="PTHR43479:SF7">
    <property type="entry name" value="TETR-FAMILY TRANSCRIPTIONAL REGULATOR"/>
    <property type="match status" value="1"/>
</dbReference>
<dbReference type="InterPro" id="IPR009057">
    <property type="entry name" value="Homeodomain-like_sf"/>
</dbReference>
<dbReference type="PANTHER" id="PTHR43479">
    <property type="entry name" value="ACREF/ENVCD OPERON REPRESSOR-RELATED"/>
    <property type="match status" value="1"/>
</dbReference>
<dbReference type="PROSITE" id="PS50977">
    <property type="entry name" value="HTH_TETR_2"/>
    <property type="match status" value="1"/>
</dbReference>
<dbReference type="SUPFAM" id="SSF46689">
    <property type="entry name" value="Homeodomain-like"/>
    <property type="match status" value="1"/>
</dbReference>
<evidence type="ECO:0000259" key="3">
    <source>
        <dbReference type="PROSITE" id="PS50977"/>
    </source>
</evidence>
<accession>A0A242K7M3</accession>
<evidence type="ECO:0000313" key="6">
    <source>
        <dbReference type="Proteomes" id="UP000195141"/>
    </source>
</evidence>
<keyword evidence="1 2" id="KW-0238">DNA-binding</keyword>
<dbReference type="Pfam" id="PF00440">
    <property type="entry name" value="TetR_N"/>
    <property type="match status" value="1"/>
</dbReference>
<dbReference type="InterPro" id="IPR050624">
    <property type="entry name" value="HTH-type_Tx_Regulator"/>
</dbReference>
<gene>
    <name evidence="4" type="ORF">A5888_001301</name>
    <name evidence="5" type="ORF">A5888_002537</name>
</gene>
<dbReference type="OrthoDB" id="9810250at2"/>
<evidence type="ECO:0000313" key="4">
    <source>
        <dbReference type="EMBL" id="OTP17163.1"/>
    </source>
</evidence>
<sequence>MQMSIKDLRYRRTEQLLCGSLFDLLEEKNFNDVKISELTNRAGISRQAFYSHYEDKYDFLDHLNHLLIIQLQSFLLIKMKNPRRIALLIAVFDHLLKDREFCLKIKRLYAVNQTIQEPNFDCLERRLEKLFSSYFDGHSWKTDCYCQTEYFHEFLGKTITHALLSAISNNSEIPLRILHTHLCLFDC</sequence>
<protein>
    <recommendedName>
        <fullName evidence="3">HTH tetR-type domain-containing protein</fullName>
    </recommendedName>
</protein>
<dbReference type="AlphaFoldDB" id="A0A242K7M3"/>
<feature type="domain" description="HTH tetR-type" evidence="3">
    <location>
        <begin position="11"/>
        <end position="71"/>
    </location>
</feature>
<dbReference type="Gene3D" id="1.10.357.10">
    <property type="entry name" value="Tetracycline Repressor, domain 2"/>
    <property type="match status" value="1"/>
</dbReference>
<reference evidence="5" key="2">
    <citation type="submission" date="2017-05" db="EMBL/GenBank/DDBJ databases">
        <authorList>
            <consortium name="The Broad Institute Genomics Platform"/>
            <consortium name="The Broad Institute Genomic Center for Infectious Diseases"/>
            <person name="Earl A."/>
            <person name="Manson A."/>
            <person name="Schwartman J."/>
            <person name="Gilmore M."/>
            <person name="Abouelleil A."/>
            <person name="Cao P."/>
            <person name="Chapman S."/>
            <person name="Cusick C."/>
            <person name="Shea T."/>
            <person name="Young S."/>
            <person name="Neafsey D."/>
            <person name="Nusbaum C."/>
            <person name="Birren B."/>
        </authorList>
    </citation>
    <scope>NUCLEOTIDE SEQUENCE</scope>
    <source>
        <strain evidence="5">9E7_DIV0242</strain>
    </source>
</reference>
<organism evidence="4">
    <name type="scientific">Candidatus Enterococcus clewellii</name>
    <dbReference type="NCBI Taxonomy" id="1834193"/>
    <lineage>
        <taxon>Bacteria</taxon>
        <taxon>Bacillati</taxon>
        <taxon>Bacillota</taxon>
        <taxon>Bacilli</taxon>
        <taxon>Lactobacillales</taxon>
        <taxon>Enterococcaceae</taxon>
        <taxon>Enterococcus</taxon>
    </lineage>
</organism>
<dbReference type="Proteomes" id="UP000195141">
    <property type="component" value="Chromosome"/>
</dbReference>
<feature type="DNA-binding region" description="H-T-H motif" evidence="2">
    <location>
        <begin position="34"/>
        <end position="53"/>
    </location>
</feature>
<evidence type="ECO:0000256" key="2">
    <source>
        <dbReference type="PROSITE-ProRule" id="PRU00335"/>
    </source>
</evidence>
<dbReference type="GO" id="GO:0003677">
    <property type="term" value="F:DNA binding"/>
    <property type="evidence" value="ECO:0007669"/>
    <property type="project" value="UniProtKB-UniRule"/>
</dbReference>
<name>A0A242K7M3_9ENTE</name>
<reference evidence="5" key="3">
    <citation type="submission" date="2024-03" db="EMBL/GenBank/DDBJ databases">
        <title>The Genome Sequence of Enterococcus sp. DIV0242b.</title>
        <authorList>
            <consortium name="The Broad Institute Genomics Platform"/>
            <consortium name="The Broad Institute Microbial Omics Core"/>
            <consortium name="The Broad Institute Genomic Center for Infectious Diseases"/>
            <person name="Earl A."/>
            <person name="Manson A."/>
            <person name="Gilmore M."/>
            <person name="Schwartman J."/>
            <person name="Shea T."/>
            <person name="Abouelleil A."/>
            <person name="Cao P."/>
            <person name="Chapman S."/>
            <person name="Cusick C."/>
            <person name="Young S."/>
            <person name="Neafsey D."/>
            <person name="Nusbaum C."/>
            <person name="Birren B."/>
        </authorList>
    </citation>
    <scope>NUCLEOTIDE SEQUENCE</scope>
    <source>
        <strain evidence="5">9E7_DIV0242</strain>
    </source>
</reference>
<evidence type="ECO:0000256" key="1">
    <source>
        <dbReference type="ARBA" id="ARBA00023125"/>
    </source>
</evidence>
<evidence type="ECO:0000313" key="5">
    <source>
        <dbReference type="EMBL" id="WYJ90769.1"/>
    </source>
</evidence>
<reference evidence="4" key="1">
    <citation type="submission" date="2017-05" db="EMBL/GenBank/DDBJ databases">
        <title>The Genome Sequence of Enterococcus sp. 9E7_DIV0242.</title>
        <authorList>
            <consortium name="The Broad Institute Genomics Platform"/>
            <consortium name="The Broad Institute Genomic Center for Infectious Diseases"/>
            <person name="Earl A."/>
            <person name="Manson A."/>
            <person name="Schwartman J."/>
            <person name="Gilmore M."/>
            <person name="Abouelleil A."/>
            <person name="Cao P."/>
            <person name="Chapman S."/>
            <person name="Cusick C."/>
            <person name="Shea T."/>
            <person name="Young S."/>
            <person name="Neafsey D."/>
            <person name="Nusbaum C."/>
            <person name="Birren B."/>
        </authorList>
    </citation>
    <scope>NUCLEOTIDE SEQUENCE [LARGE SCALE GENOMIC DNA]</scope>
    <source>
        <strain evidence="4">9E7_DIV0242</strain>
    </source>
</reference>
<dbReference type="EMBL" id="NGMM01000002">
    <property type="protein sequence ID" value="OTP17163.1"/>
    <property type="molecule type" value="Genomic_DNA"/>
</dbReference>
<proteinExistence type="predicted"/>
<dbReference type="InterPro" id="IPR001647">
    <property type="entry name" value="HTH_TetR"/>
</dbReference>